<comment type="caution">
    <text evidence="2">The sequence shown here is derived from an EMBL/GenBank/DDBJ whole genome shotgun (WGS) entry which is preliminary data.</text>
</comment>
<evidence type="ECO:0000256" key="1">
    <source>
        <dbReference type="SAM" id="MobiDB-lite"/>
    </source>
</evidence>
<organism evidence="2 3">
    <name type="scientific">Mucuna pruriens</name>
    <name type="common">Velvet bean</name>
    <name type="synonym">Dolichos pruriens</name>
    <dbReference type="NCBI Taxonomy" id="157652"/>
    <lineage>
        <taxon>Eukaryota</taxon>
        <taxon>Viridiplantae</taxon>
        <taxon>Streptophyta</taxon>
        <taxon>Embryophyta</taxon>
        <taxon>Tracheophyta</taxon>
        <taxon>Spermatophyta</taxon>
        <taxon>Magnoliopsida</taxon>
        <taxon>eudicotyledons</taxon>
        <taxon>Gunneridae</taxon>
        <taxon>Pentapetalae</taxon>
        <taxon>rosids</taxon>
        <taxon>fabids</taxon>
        <taxon>Fabales</taxon>
        <taxon>Fabaceae</taxon>
        <taxon>Papilionoideae</taxon>
        <taxon>50 kb inversion clade</taxon>
        <taxon>NPAAA clade</taxon>
        <taxon>indigoferoid/millettioid clade</taxon>
        <taxon>Phaseoleae</taxon>
        <taxon>Mucuna</taxon>
    </lineage>
</organism>
<evidence type="ECO:0000313" key="3">
    <source>
        <dbReference type="Proteomes" id="UP000257109"/>
    </source>
</evidence>
<dbReference type="EMBL" id="QJKJ01000626">
    <property type="protein sequence ID" value="RDY11526.1"/>
    <property type="molecule type" value="Genomic_DNA"/>
</dbReference>
<keyword evidence="3" id="KW-1185">Reference proteome</keyword>
<accession>A0A371I911</accession>
<feature type="region of interest" description="Disordered" evidence="1">
    <location>
        <begin position="1"/>
        <end position="41"/>
    </location>
</feature>
<dbReference type="AlphaFoldDB" id="A0A371I911"/>
<feature type="non-terminal residue" evidence="2">
    <location>
        <position position="1"/>
    </location>
</feature>
<reference evidence="2" key="1">
    <citation type="submission" date="2018-05" db="EMBL/GenBank/DDBJ databases">
        <title>Draft genome of Mucuna pruriens seed.</title>
        <authorList>
            <person name="Nnadi N.E."/>
            <person name="Vos R."/>
            <person name="Hasami M.H."/>
            <person name="Devisetty U.K."/>
            <person name="Aguiy J.C."/>
        </authorList>
    </citation>
    <scope>NUCLEOTIDE SEQUENCE [LARGE SCALE GENOMIC DNA]</scope>
    <source>
        <strain evidence="2">JCA_2017</strain>
    </source>
</reference>
<gene>
    <name evidence="2" type="ORF">CR513_03795</name>
</gene>
<dbReference type="OrthoDB" id="675927at2759"/>
<evidence type="ECO:0008006" key="4">
    <source>
        <dbReference type="Google" id="ProtNLM"/>
    </source>
</evidence>
<sequence>MNNIGIRPNPGSEAGPNPGSGARPTLGSRIGPNQGFRTRPTPTFGVGTYMQQAGAQPLVNQSRQVGPTLVIQRVTPQIEERWHLLEERLRVVEGTNCYNLDAADLCLVPDVGLLADFKTPKFDKYKGSSCPWLHLAMYCRKMTAYVHDDKILDMAPDCSWLQNMSKREHEGFKEYAQRWRELATQLQPPLIEK</sequence>
<protein>
    <recommendedName>
        <fullName evidence="4">Retrotransposon gag domain-containing protein</fullName>
    </recommendedName>
</protein>
<evidence type="ECO:0000313" key="2">
    <source>
        <dbReference type="EMBL" id="RDY11526.1"/>
    </source>
</evidence>
<dbReference type="Proteomes" id="UP000257109">
    <property type="component" value="Unassembled WGS sequence"/>
</dbReference>
<name>A0A371I911_MUCPR</name>
<proteinExistence type="predicted"/>